<evidence type="ECO:0000259" key="2">
    <source>
        <dbReference type="SMART" id="SM00899"/>
    </source>
</evidence>
<dbReference type="EMBL" id="CP007128">
    <property type="protein sequence ID" value="AHG90095.1"/>
    <property type="molecule type" value="Genomic_DNA"/>
</dbReference>
<dbReference type="OrthoDB" id="291283at2"/>
<evidence type="ECO:0000256" key="1">
    <source>
        <dbReference type="ARBA" id="ARBA00023004"/>
    </source>
</evidence>
<dbReference type="InParanoid" id="W0RID0"/>
<proteinExistence type="predicted"/>
<sequence>MFRFLRPKAATARQLNVLSEPAAPVTEVARDCLLASCAVGDRATVLEMRCDDVQACRLRALGVCEGACVSVLDARHAMVLDVRGTRIALGKALTAGITVRPLPV</sequence>
<feature type="domain" description="Ferrous iron transporter FeoA-like" evidence="2">
    <location>
        <begin position="32"/>
        <end position="101"/>
    </location>
</feature>
<keyword evidence="1" id="KW-0408">Iron</keyword>
<dbReference type="eggNOG" id="COG1918">
    <property type="taxonomic scope" value="Bacteria"/>
</dbReference>
<dbReference type="InterPro" id="IPR008988">
    <property type="entry name" value="Transcriptional_repressor_C"/>
</dbReference>
<dbReference type="SUPFAM" id="SSF50037">
    <property type="entry name" value="C-terminal domain of transcriptional repressors"/>
    <property type="match status" value="1"/>
</dbReference>
<dbReference type="HOGENOM" id="CLU_2246092_0_0_0"/>
<keyword evidence="4" id="KW-1185">Reference proteome</keyword>
<gene>
    <name evidence="3" type="ORF">J421_2558</name>
</gene>
<dbReference type="Gene3D" id="2.30.30.90">
    <property type="match status" value="1"/>
</dbReference>
<dbReference type="AlphaFoldDB" id="W0RID0"/>
<name>W0RID0_9BACT</name>
<dbReference type="KEGG" id="gba:J421_2558"/>
<dbReference type="RefSeq" id="WP_025411569.1">
    <property type="nucleotide sequence ID" value="NZ_CP007128.1"/>
</dbReference>
<accession>W0RID0</accession>
<protein>
    <submittedName>
        <fullName evidence="3">FeoA family protein</fullName>
    </submittedName>
</protein>
<dbReference type="STRING" id="861299.J421_2558"/>
<organism evidence="3 4">
    <name type="scientific">Gemmatirosa kalamazoonensis</name>
    <dbReference type="NCBI Taxonomy" id="861299"/>
    <lineage>
        <taxon>Bacteria</taxon>
        <taxon>Pseudomonadati</taxon>
        <taxon>Gemmatimonadota</taxon>
        <taxon>Gemmatimonadia</taxon>
        <taxon>Gemmatimonadales</taxon>
        <taxon>Gemmatimonadaceae</taxon>
        <taxon>Gemmatirosa</taxon>
    </lineage>
</organism>
<dbReference type="Pfam" id="PF04023">
    <property type="entry name" value="FeoA"/>
    <property type="match status" value="1"/>
</dbReference>
<dbReference type="InterPro" id="IPR038157">
    <property type="entry name" value="FeoA_core_dom"/>
</dbReference>
<dbReference type="Proteomes" id="UP000019151">
    <property type="component" value="Chromosome"/>
</dbReference>
<dbReference type="GO" id="GO:0046914">
    <property type="term" value="F:transition metal ion binding"/>
    <property type="evidence" value="ECO:0007669"/>
    <property type="project" value="InterPro"/>
</dbReference>
<evidence type="ECO:0000313" key="4">
    <source>
        <dbReference type="Proteomes" id="UP000019151"/>
    </source>
</evidence>
<reference evidence="3 4" key="1">
    <citation type="journal article" date="2014" name="Genome Announc.">
        <title>Genome Sequence and Methylome of Soil Bacterium Gemmatirosa kalamazoonensis KBS708T, a Member of the Rarely Cultivated Gemmatimonadetes Phylum.</title>
        <authorList>
            <person name="Debruyn J.M."/>
            <person name="Radosevich M."/>
            <person name="Wommack K.E."/>
            <person name="Polson S.W."/>
            <person name="Hauser L.J."/>
            <person name="Fawaz M.N."/>
            <person name="Korlach J."/>
            <person name="Tsai Y.C."/>
        </authorList>
    </citation>
    <scope>NUCLEOTIDE SEQUENCE [LARGE SCALE GENOMIC DNA]</scope>
    <source>
        <strain evidence="3 4">KBS708</strain>
    </source>
</reference>
<dbReference type="InterPro" id="IPR007167">
    <property type="entry name" value="Fe-transptr_FeoA-like"/>
</dbReference>
<dbReference type="SMART" id="SM00899">
    <property type="entry name" value="FeoA"/>
    <property type="match status" value="1"/>
</dbReference>
<evidence type="ECO:0000313" key="3">
    <source>
        <dbReference type="EMBL" id="AHG90095.1"/>
    </source>
</evidence>